<sequence length="286" mass="30880">MSEETLILDGSVKSKEIQEEIKREVEKLEDEEGVVPKLSIVFAGNNPASKSYIKLQQRICDKVGIESEVVDLPGDISEEDLLAELDDLNNDDDVNGILIQMPLPDQVDDDKVIRSIDPDKDLDAFHPYNIGELVIDGDAYVPCTPEGVMALFDMYDIELKGKDVTVVGHSNIVGKPMALLLLNRNATVSVCHIDTKDTASYTTESDIVIVAAGVPNLITADMVKEGAIVIDVGINEVDGKIVGDVDFENVKEKASAITPVPGGAGPMTIAMLLKDTVQSCKDMLAN</sequence>
<dbReference type="Gene3D" id="3.40.50.720">
    <property type="entry name" value="NAD(P)-binding Rossmann-like Domain"/>
    <property type="match status" value="1"/>
</dbReference>
<dbReference type="UniPathway" id="UPA00193"/>
<dbReference type="GO" id="GO:0009086">
    <property type="term" value="P:methionine biosynthetic process"/>
    <property type="evidence" value="ECO:0007669"/>
    <property type="project" value="UniProtKB-KW"/>
</dbReference>
<dbReference type="CDD" id="cd01080">
    <property type="entry name" value="NAD_bind_m-THF_DH_Cyclohyd"/>
    <property type="match status" value="1"/>
</dbReference>
<dbReference type="AlphaFoldDB" id="A0A1T4P226"/>
<dbReference type="FunFam" id="3.40.50.720:FF:000094">
    <property type="entry name" value="Bifunctional protein FolD"/>
    <property type="match status" value="1"/>
</dbReference>
<evidence type="ECO:0000256" key="8">
    <source>
        <dbReference type="ARBA" id="ARBA00023002"/>
    </source>
</evidence>
<dbReference type="PANTHER" id="PTHR48099">
    <property type="entry name" value="C-1-TETRAHYDROFOLATE SYNTHASE, CYTOPLASMIC-RELATED"/>
    <property type="match status" value="1"/>
</dbReference>
<dbReference type="InterPro" id="IPR020631">
    <property type="entry name" value="THF_DH/CycHdrlase_NAD-bd_dom"/>
</dbReference>
<keyword evidence="6 12" id="KW-0378">Hydrolase</keyword>
<dbReference type="OrthoDB" id="9803580at2"/>
<dbReference type="InterPro" id="IPR036291">
    <property type="entry name" value="NAD(P)-bd_dom_sf"/>
</dbReference>
<keyword evidence="7 12" id="KW-0521">NADP</keyword>
<keyword evidence="8 12" id="KW-0560">Oxidoreductase</keyword>
<feature type="binding site" evidence="12">
    <location>
        <position position="234"/>
    </location>
    <ligand>
        <name>NADP(+)</name>
        <dbReference type="ChEBI" id="CHEBI:58349"/>
    </ligand>
</feature>
<dbReference type="InterPro" id="IPR020630">
    <property type="entry name" value="THF_DH/CycHdrlase_cat_dom"/>
</dbReference>
<evidence type="ECO:0000313" key="15">
    <source>
        <dbReference type="EMBL" id="SJZ85575.1"/>
    </source>
</evidence>
<evidence type="ECO:0000256" key="2">
    <source>
        <dbReference type="ARBA" id="ARBA00011738"/>
    </source>
</evidence>
<evidence type="ECO:0000256" key="6">
    <source>
        <dbReference type="ARBA" id="ARBA00022801"/>
    </source>
</evidence>
<dbReference type="EC" id="1.5.1.5" evidence="12"/>
<organism evidence="15 16">
    <name type="scientific">Selenihalanaerobacter shriftii</name>
    <dbReference type="NCBI Taxonomy" id="142842"/>
    <lineage>
        <taxon>Bacteria</taxon>
        <taxon>Bacillati</taxon>
        <taxon>Bacillota</taxon>
        <taxon>Clostridia</taxon>
        <taxon>Halanaerobiales</taxon>
        <taxon>Halobacteroidaceae</taxon>
        <taxon>Selenihalanaerobacter</taxon>
    </lineage>
</organism>
<feature type="binding site" evidence="12">
    <location>
        <begin position="168"/>
        <end position="170"/>
    </location>
    <ligand>
        <name>NADP(+)</name>
        <dbReference type="ChEBI" id="CHEBI:58349"/>
    </ligand>
</feature>
<gene>
    <name evidence="12" type="primary">folD</name>
    <name evidence="15" type="ORF">SAMN02745118_02011</name>
</gene>
<dbReference type="GO" id="GO:0035999">
    <property type="term" value="P:tetrahydrofolate interconversion"/>
    <property type="evidence" value="ECO:0007669"/>
    <property type="project" value="UniProtKB-UniRule"/>
</dbReference>
<dbReference type="InterPro" id="IPR046346">
    <property type="entry name" value="Aminoacid_DH-like_N_sf"/>
</dbReference>
<name>A0A1T4P226_9FIRM</name>
<dbReference type="Pfam" id="PF02882">
    <property type="entry name" value="THF_DHG_CYH_C"/>
    <property type="match status" value="1"/>
</dbReference>
<reference evidence="16" key="1">
    <citation type="submission" date="2017-02" db="EMBL/GenBank/DDBJ databases">
        <authorList>
            <person name="Varghese N."/>
            <person name="Submissions S."/>
        </authorList>
    </citation>
    <scope>NUCLEOTIDE SEQUENCE [LARGE SCALE GENOMIC DNA]</scope>
    <source>
        <strain evidence="16">ATCC BAA-73</strain>
    </source>
</reference>
<keyword evidence="10 12" id="KW-0486">Methionine biosynthesis</keyword>
<dbReference type="Pfam" id="PF00763">
    <property type="entry name" value="THF_DHG_CYH"/>
    <property type="match status" value="1"/>
</dbReference>
<evidence type="ECO:0000256" key="5">
    <source>
        <dbReference type="ARBA" id="ARBA00022755"/>
    </source>
</evidence>
<evidence type="ECO:0000313" key="16">
    <source>
        <dbReference type="Proteomes" id="UP000190625"/>
    </source>
</evidence>
<dbReference type="PRINTS" id="PR00085">
    <property type="entry name" value="THFDHDRGNASE"/>
</dbReference>
<dbReference type="Proteomes" id="UP000190625">
    <property type="component" value="Unassembled WGS sequence"/>
</dbReference>
<proteinExistence type="inferred from homology"/>
<keyword evidence="16" id="KW-1185">Reference proteome</keyword>
<feature type="domain" description="Tetrahydrofolate dehydrogenase/cyclohydrolase NAD(P)-binding" evidence="14">
    <location>
        <begin position="142"/>
        <end position="281"/>
    </location>
</feature>
<dbReference type="EMBL" id="FUWM01000017">
    <property type="protein sequence ID" value="SJZ85575.1"/>
    <property type="molecule type" value="Genomic_DNA"/>
</dbReference>
<accession>A0A1T4P226</accession>
<dbReference type="GO" id="GO:0005829">
    <property type="term" value="C:cytosol"/>
    <property type="evidence" value="ECO:0007669"/>
    <property type="project" value="TreeGrafter"/>
</dbReference>
<dbReference type="GO" id="GO:0004488">
    <property type="term" value="F:methylenetetrahydrofolate dehydrogenase (NADP+) activity"/>
    <property type="evidence" value="ECO:0007669"/>
    <property type="project" value="UniProtKB-UniRule"/>
</dbReference>
<dbReference type="STRING" id="142842.SAMN02745118_02011"/>
<evidence type="ECO:0000256" key="1">
    <source>
        <dbReference type="ARBA" id="ARBA00004777"/>
    </source>
</evidence>
<evidence type="ECO:0000256" key="10">
    <source>
        <dbReference type="ARBA" id="ARBA00023167"/>
    </source>
</evidence>
<comment type="subunit">
    <text evidence="2 12">Homodimer.</text>
</comment>
<dbReference type="InterPro" id="IPR020867">
    <property type="entry name" value="THF_DH/CycHdrlase_CS"/>
</dbReference>
<keyword evidence="11 12" id="KW-0511">Multifunctional enzyme</keyword>
<dbReference type="EC" id="3.5.4.9" evidence="12"/>
<dbReference type="FunFam" id="3.40.50.10860:FF:000005">
    <property type="entry name" value="C-1-tetrahydrofolate synthase, cytoplasmic, putative"/>
    <property type="match status" value="1"/>
</dbReference>
<evidence type="ECO:0000256" key="11">
    <source>
        <dbReference type="ARBA" id="ARBA00023268"/>
    </source>
</evidence>
<keyword evidence="4 12" id="KW-0028">Amino-acid biosynthesis</keyword>
<dbReference type="SUPFAM" id="SSF51735">
    <property type="entry name" value="NAD(P)-binding Rossmann-fold domains"/>
    <property type="match status" value="1"/>
</dbReference>
<comment type="catalytic activity">
    <reaction evidence="12">
        <text>(6R)-5,10-methenyltetrahydrofolate + H2O = (6R)-10-formyltetrahydrofolate + H(+)</text>
        <dbReference type="Rhea" id="RHEA:23700"/>
        <dbReference type="ChEBI" id="CHEBI:15377"/>
        <dbReference type="ChEBI" id="CHEBI:15378"/>
        <dbReference type="ChEBI" id="CHEBI:57455"/>
        <dbReference type="ChEBI" id="CHEBI:195366"/>
        <dbReference type="EC" id="3.5.4.9"/>
    </reaction>
</comment>
<dbReference type="InterPro" id="IPR000672">
    <property type="entry name" value="THF_DH/CycHdrlase"/>
</dbReference>
<evidence type="ECO:0000256" key="9">
    <source>
        <dbReference type="ARBA" id="ARBA00023102"/>
    </source>
</evidence>
<evidence type="ECO:0000259" key="13">
    <source>
        <dbReference type="Pfam" id="PF00763"/>
    </source>
</evidence>
<evidence type="ECO:0000256" key="12">
    <source>
        <dbReference type="HAMAP-Rule" id="MF_01576"/>
    </source>
</evidence>
<keyword evidence="5 12" id="KW-0658">Purine biosynthesis</keyword>
<comment type="function">
    <text evidence="12">Catalyzes the oxidation of 5,10-methylenetetrahydrofolate to 5,10-methenyltetrahydrofolate and then the hydrolysis of 5,10-methenyltetrahydrofolate to 10-formyltetrahydrofolate.</text>
</comment>
<keyword evidence="3 12" id="KW-0554">One-carbon metabolism</keyword>
<feature type="binding site" evidence="12">
    <location>
        <position position="193"/>
    </location>
    <ligand>
        <name>NADP(+)</name>
        <dbReference type="ChEBI" id="CHEBI:58349"/>
    </ligand>
</feature>
<comment type="catalytic activity">
    <reaction evidence="12">
        <text>(6R)-5,10-methylene-5,6,7,8-tetrahydrofolate + NADP(+) = (6R)-5,10-methenyltetrahydrofolate + NADPH</text>
        <dbReference type="Rhea" id="RHEA:22812"/>
        <dbReference type="ChEBI" id="CHEBI:15636"/>
        <dbReference type="ChEBI" id="CHEBI:57455"/>
        <dbReference type="ChEBI" id="CHEBI:57783"/>
        <dbReference type="ChEBI" id="CHEBI:58349"/>
        <dbReference type="EC" id="1.5.1.5"/>
    </reaction>
</comment>
<dbReference type="GO" id="GO:0000105">
    <property type="term" value="P:L-histidine biosynthetic process"/>
    <property type="evidence" value="ECO:0007669"/>
    <property type="project" value="UniProtKB-KW"/>
</dbReference>
<feature type="domain" description="Tetrahydrofolate dehydrogenase/cyclohydrolase catalytic" evidence="13">
    <location>
        <begin position="8"/>
        <end position="123"/>
    </location>
</feature>
<dbReference type="GO" id="GO:0004477">
    <property type="term" value="F:methenyltetrahydrofolate cyclohydrolase activity"/>
    <property type="evidence" value="ECO:0007669"/>
    <property type="project" value="UniProtKB-UniRule"/>
</dbReference>
<dbReference type="SUPFAM" id="SSF53223">
    <property type="entry name" value="Aminoacid dehydrogenase-like, N-terminal domain"/>
    <property type="match status" value="1"/>
</dbReference>
<dbReference type="PROSITE" id="PS00766">
    <property type="entry name" value="THF_DHG_CYH_1"/>
    <property type="match status" value="1"/>
</dbReference>
<evidence type="ECO:0000259" key="14">
    <source>
        <dbReference type="Pfam" id="PF02882"/>
    </source>
</evidence>
<comment type="similarity">
    <text evidence="12">Belongs to the tetrahydrofolate dehydrogenase/cyclohydrolase family.</text>
</comment>
<evidence type="ECO:0000256" key="3">
    <source>
        <dbReference type="ARBA" id="ARBA00022563"/>
    </source>
</evidence>
<dbReference type="GO" id="GO:0006164">
    <property type="term" value="P:purine nucleotide biosynthetic process"/>
    <property type="evidence" value="ECO:0007669"/>
    <property type="project" value="UniProtKB-KW"/>
</dbReference>
<evidence type="ECO:0000256" key="4">
    <source>
        <dbReference type="ARBA" id="ARBA00022605"/>
    </source>
</evidence>
<dbReference type="PANTHER" id="PTHR48099:SF5">
    <property type="entry name" value="C-1-TETRAHYDROFOLATE SYNTHASE, CYTOPLASMIC"/>
    <property type="match status" value="1"/>
</dbReference>
<dbReference type="Gene3D" id="3.40.50.10860">
    <property type="entry name" value="Leucine Dehydrogenase, chain A, domain 1"/>
    <property type="match status" value="1"/>
</dbReference>
<protein>
    <recommendedName>
        <fullName evidence="12">Bifunctional protein FolD</fullName>
    </recommendedName>
    <domain>
        <recommendedName>
            <fullName evidence="12">Methylenetetrahydrofolate dehydrogenase</fullName>
            <ecNumber evidence="12">1.5.1.5</ecNumber>
        </recommendedName>
    </domain>
    <domain>
        <recommendedName>
            <fullName evidence="12">Methenyltetrahydrofolate cyclohydrolase</fullName>
            <ecNumber evidence="12">3.5.4.9</ecNumber>
        </recommendedName>
    </domain>
</protein>
<dbReference type="HAMAP" id="MF_01576">
    <property type="entry name" value="THF_DHG_CYH"/>
    <property type="match status" value="1"/>
</dbReference>
<evidence type="ECO:0000256" key="7">
    <source>
        <dbReference type="ARBA" id="ARBA00022857"/>
    </source>
</evidence>
<keyword evidence="9 12" id="KW-0368">Histidine biosynthesis</keyword>
<comment type="pathway">
    <text evidence="1 12">One-carbon metabolism; tetrahydrofolate interconversion.</text>
</comment>